<feature type="region of interest" description="Disordered" evidence="1">
    <location>
        <begin position="380"/>
        <end position="414"/>
    </location>
</feature>
<reference evidence="3 4" key="1">
    <citation type="submission" date="2020-09" db="EMBL/GenBank/DDBJ databases">
        <title>Paenibacillus sp. CAU 1523 isolated from sand of Haeundae Beach.</title>
        <authorList>
            <person name="Kim W."/>
        </authorList>
    </citation>
    <scope>NUCLEOTIDE SEQUENCE [LARGE SCALE GENOMIC DNA]</scope>
    <source>
        <strain evidence="3 4">CAU 1523</strain>
    </source>
</reference>
<feature type="region of interest" description="Disordered" evidence="1">
    <location>
        <begin position="311"/>
        <end position="341"/>
    </location>
</feature>
<evidence type="ECO:0008006" key="5">
    <source>
        <dbReference type="Google" id="ProtNLM"/>
    </source>
</evidence>
<feature type="compositionally biased region" description="Basic and acidic residues" evidence="1">
    <location>
        <begin position="46"/>
        <end position="58"/>
    </location>
</feature>
<organism evidence="3 4">
    <name type="scientific">Paenibacillus arenosi</name>
    <dbReference type="NCBI Taxonomy" id="2774142"/>
    <lineage>
        <taxon>Bacteria</taxon>
        <taxon>Bacillati</taxon>
        <taxon>Bacillota</taxon>
        <taxon>Bacilli</taxon>
        <taxon>Bacillales</taxon>
        <taxon>Paenibacillaceae</taxon>
        <taxon>Paenibacillus</taxon>
    </lineage>
</organism>
<accession>A0ABR9AV10</accession>
<feature type="region of interest" description="Disordered" evidence="1">
    <location>
        <begin position="42"/>
        <end position="61"/>
    </location>
</feature>
<gene>
    <name evidence="3" type="ORF">IFO66_06565</name>
</gene>
<dbReference type="Gene3D" id="3.40.50.880">
    <property type="match status" value="1"/>
</dbReference>
<dbReference type="SUPFAM" id="SSF52317">
    <property type="entry name" value="Class I glutamine amidotransferase-like"/>
    <property type="match status" value="1"/>
</dbReference>
<proteinExistence type="predicted"/>
<evidence type="ECO:0000313" key="4">
    <source>
        <dbReference type="Proteomes" id="UP000634529"/>
    </source>
</evidence>
<feature type="compositionally biased region" description="Basic and acidic residues" evidence="1">
    <location>
        <begin position="317"/>
        <end position="328"/>
    </location>
</feature>
<dbReference type="PANTHER" id="PTHR12969">
    <property type="entry name" value="NGD5/OSM-6/IFT52"/>
    <property type="match status" value="1"/>
</dbReference>
<name>A0ABR9AV10_9BACL</name>
<feature type="compositionally biased region" description="Polar residues" evidence="1">
    <location>
        <begin position="394"/>
        <end position="414"/>
    </location>
</feature>
<keyword evidence="2" id="KW-0732">Signal</keyword>
<dbReference type="Proteomes" id="UP000634529">
    <property type="component" value="Unassembled WGS sequence"/>
</dbReference>
<feature type="signal peptide" evidence="2">
    <location>
        <begin position="1"/>
        <end position="23"/>
    </location>
</feature>
<sequence>MKHLRAVTAVMICLSLFSACSYGNGTTTKTEQGAANTTRSQMNAASHHDARNNVDRAQPRNGNMRANAVKKVLFDNTHGETAGQADWVIDGGFSDFANGLTNAGFTVNELRKSEPITISDLQGYDVFVLPEPNIPFKKSEQEALLQYVQGGGGLFFIADHYNADRNKNRWDATEIFNGYRRGAYGNPTKGMGQEERQSARMADVTSEDWLGRNFGVRFRFNAVGNVVTNKIAPSDQTFGITNQISKVSMHAGSTLAILDPKKVKGIVYLPNQLPKWSHAVDQGVYEGGKDEGPYAAISKLGAGKAAFIGDSSPVEDATPKYRHEETGARKRTHPGFTEQGSNNGKLLVQIVDWLSKKESYTDFTQANIQLDQATSLLPFEQPQQSTEPEHEPWGNTTPGYKWWDSSTFKPGSYK</sequence>
<protein>
    <recommendedName>
        <fullName evidence="5">DNA-binding protein</fullName>
    </recommendedName>
</protein>
<feature type="chain" id="PRO_5046462487" description="DNA-binding protein" evidence="2">
    <location>
        <begin position="24"/>
        <end position="414"/>
    </location>
</feature>
<evidence type="ECO:0000313" key="3">
    <source>
        <dbReference type="EMBL" id="MBD8497968.1"/>
    </source>
</evidence>
<evidence type="ECO:0000256" key="1">
    <source>
        <dbReference type="SAM" id="MobiDB-lite"/>
    </source>
</evidence>
<dbReference type="PANTHER" id="PTHR12969:SF7">
    <property type="entry name" value="INTRAFLAGELLAR TRANSPORT PROTEIN 52 HOMOLOG"/>
    <property type="match status" value="1"/>
</dbReference>
<dbReference type="PROSITE" id="PS51257">
    <property type="entry name" value="PROKAR_LIPOPROTEIN"/>
    <property type="match status" value="1"/>
</dbReference>
<keyword evidence="4" id="KW-1185">Reference proteome</keyword>
<evidence type="ECO:0000256" key="2">
    <source>
        <dbReference type="SAM" id="SignalP"/>
    </source>
</evidence>
<dbReference type="InterPro" id="IPR029062">
    <property type="entry name" value="Class_I_gatase-like"/>
</dbReference>
<dbReference type="InterPro" id="IPR039975">
    <property type="entry name" value="IFT52"/>
</dbReference>
<comment type="caution">
    <text evidence="3">The sequence shown here is derived from an EMBL/GenBank/DDBJ whole genome shotgun (WGS) entry which is preliminary data.</text>
</comment>
<dbReference type="EMBL" id="JACYTN010000003">
    <property type="protein sequence ID" value="MBD8497968.1"/>
    <property type="molecule type" value="Genomic_DNA"/>
</dbReference>